<keyword evidence="2" id="KW-1185">Reference proteome</keyword>
<evidence type="ECO:0000313" key="1">
    <source>
        <dbReference type="EMBL" id="QDU82462.1"/>
    </source>
</evidence>
<protein>
    <recommendedName>
        <fullName evidence="3">SpoVT-AbrB domain-containing protein</fullName>
    </recommendedName>
</protein>
<dbReference type="OrthoDB" id="583779at2"/>
<evidence type="ECO:0008006" key="3">
    <source>
        <dbReference type="Google" id="ProtNLM"/>
    </source>
</evidence>
<reference evidence="1 2" key="1">
    <citation type="submission" date="2019-02" db="EMBL/GenBank/DDBJ databases">
        <title>Deep-cultivation of Planctomycetes and their phenomic and genomic characterization uncovers novel biology.</title>
        <authorList>
            <person name="Wiegand S."/>
            <person name="Jogler M."/>
            <person name="Boedeker C."/>
            <person name="Pinto D."/>
            <person name="Vollmers J."/>
            <person name="Rivas-Marin E."/>
            <person name="Kohn T."/>
            <person name="Peeters S.H."/>
            <person name="Heuer A."/>
            <person name="Rast P."/>
            <person name="Oberbeckmann S."/>
            <person name="Bunk B."/>
            <person name="Jeske O."/>
            <person name="Meyerdierks A."/>
            <person name="Storesund J.E."/>
            <person name="Kallscheuer N."/>
            <person name="Luecker S."/>
            <person name="Lage O.M."/>
            <person name="Pohl T."/>
            <person name="Merkel B.J."/>
            <person name="Hornburger P."/>
            <person name="Mueller R.-W."/>
            <person name="Bruemmer F."/>
            <person name="Labrenz M."/>
            <person name="Spormann A.M."/>
            <person name="Op den Camp H."/>
            <person name="Overmann J."/>
            <person name="Amann R."/>
            <person name="Jetten M.S.M."/>
            <person name="Mascher T."/>
            <person name="Medema M.H."/>
            <person name="Devos D.P."/>
            <person name="Kaster A.-K."/>
            <person name="Ovreas L."/>
            <person name="Rohde M."/>
            <person name="Galperin M.Y."/>
            <person name="Jogler C."/>
        </authorList>
    </citation>
    <scope>NUCLEOTIDE SEQUENCE [LARGE SCALE GENOMIC DNA]</scope>
    <source>
        <strain evidence="1 2">Pla110</strain>
    </source>
</reference>
<dbReference type="EMBL" id="CP036281">
    <property type="protein sequence ID" value="QDU82462.1"/>
    <property type="molecule type" value="Genomic_DNA"/>
</dbReference>
<accession>A0A518CTA2</accession>
<dbReference type="Proteomes" id="UP000317178">
    <property type="component" value="Chromosome"/>
</dbReference>
<evidence type="ECO:0000313" key="2">
    <source>
        <dbReference type="Proteomes" id="UP000317178"/>
    </source>
</evidence>
<dbReference type="RefSeq" id="WP_144998696.1">
    <property type="nucleotide sequence ID" value="NZ_CP036281.1"/>
</dbReference>
<dbReference type="AlphaFoldDB" id="A0A518CTA2"/>
<gene>
    <name evidence="1" type="ORF">Pla110_42190</name>
</gene>
<proteinExistence type="predicted"/>
<dbReference type="KEGG" id="plon:Pla110_42190"/>
<name>A0A518CTA2_9PLAN</name>
<organism evidence="1 2">
    <name type="scientific">Polystyrenella longa</name>
    <dbReference type="NCBI Taxonomy" id="2528007"/>
    <lineage>
        <taxon>Bacteria</taxon>
        <taxon>Pseudomonadati</taxon>
        <taxon>Planctomycetota</taxon>
        <taxon>Planctomycetia</taxon>
        <taxon>Planctomycetales</taxon>
        <taxon>Planctomycetaceae</taxon>
        <taxon>Polystyrenella</taxon>
    </lineage>
</organism>
<sequence>MATKTLDTKGRVTLGAKFAGQTVVIDDSDPTCITIRPMVLIPADEAWLYHNQTALGLVRKGLDDARSGNFAVASPDVDGDLDWLDDIEE</sequence>